<feature type="domain" description="NnrU" evidence="13">
    <location>
        <begin position="54"/>
        <end position="200"/>
    </location>
</feature>
<dbReference type="AlphaFoldDB" id="Q0ALH0"/>
<evidence type="ECO:0000313" key="14">
    <source>
        <dbReference type="EMBL" id="ABI66873.1"/>
    </source>
</evidence>
<feature type="transmembrane region" description="Helical" evidence="12">
    <location>
        <begin position="123"/>
        <end position="148"/>
    </location>
</feature>
<feature type="transmembrane region" description="Helical" evidence="12">
    <location>
        <begin position="7"/>
        <end position="29"/>
    </location>
</feature>
<keyword evidence="7" id="KW-0949">S-adenosyl-L-methionine</keyword>
<dbReference type="Gene3D" id="1.20.120.1630">
    <property type="match status" value="1"/>
</dbReference>
<dbReference type="EMBL" id="CP000449">
    <property type="protein sequence ID" value="ABI66873.1"/>
    <property type="molecule type" value="Genomic_DNA"/>
</dbReference>
<dbReference type="STRING" id="394221.Mmar10_2587"/>
<feature type="transmembrane region" description="Helical" evidence="12">
    <location>
        <begin position="41"/>
        <end position="61"/>
    </location>
</feature>
<dbReference type="NCBIfam" id="NF045656">
    <property type="entry name" value="MeththiolMtaseMddA"/>
    <property type="match status" value="1"/>
</dbReference>
<dbReference type="GO" id="GO:0016020">
    <property type="term" value="C:membrane"/>
    <property type="evidence" value="ECO:0007669"/>
    <property type="project" value="UniProtKB-SubCell"/>
</dbReference>
<evidence type="ECO:0000313" key="15">
    <source>
        <dbReference type="Proteomes" id="UP000001964"/>
    </source>
</evidence>
<dbReference type="Pfam" id="PF07298">
    <property type="entry name" value="NnrU"/>
    <property type="match status" value="1"/>
</dbReference>
<evidence type="ECO:0000256" key="3">
    <source>
        <dbReference type="ARBA" id="ARBA00010631"/>
    </source>
</evidence>
<comment type="similarity">
    <text evidence="3">Belongs to the nurim family.</text>
</comment>
<keyword evidence="9 12" id="KW-1133">Transmembrane helix</keyword>
<dbReference type="GO" id="GO:0032259">
    <property type="term" value="P:methylation"/>
    <property type="evidence" value="ECO:0007669"/>
    <property type="project" value="UniProtKB-KW"/>
</dbReference>
<comment type="catalytic activity">
    <reaction evidence="11">
        <text>methanethiol + S-adenosyl-L-methionine = dimethyl sulfide + S-adenosyl-L-homocysteine + H(+)</text>
        <dbReference type="Rhea" id="RHEA:50428"/>
        <dbReference type="ChEBI" id="CHEBI:15378"/>
        <dbReference type="ChEBI" id="CHEBI:16007"/>
        <dbReference type="ChEBI" id="CHEBI:17437"/>
        <dbReference type="ChEBI" id="CHEBI:57856"/>
        <dbReference type="ChEBI" id="CHEBI:59789"/>
        <dbReference type="EC" id="2.1.1.334"/>
    </reaction>
</comment>
<evidence type="ECO:0000259" key="13">
    <source>
        <dbReference type="Pfam" id="PF07298"/>
    </source>
</evidence>
<name>Q0ALH0_MARMM</name>
<evidence type="ECO:0000256" key="8">
    <source>
        <dbReference type="ARBA" id="ARBA00022692"/>
    </source>
</evidence>
<dbReference type="HOGENOM" id="CLU_084189_0_0_5"/>
<keyword evidence="10 12" id="KW-0472">Membrane</keyword>
<evidence type="ECO:0000256" key="6">
    <source>
        <dbReference type="ARBA" id="ARBA00022679"/>
    </source>
</evidence>
<organism evidence="14 15">
    <name type="scientific">Maricaulis maris (strain MCS10)</name>
    <name type="common">Caulobacter maris</name>
    <dbReference type="NCBI Taxonomy" id="394221"/>
    <lineage>
        <taxon>Bacteria</taxon>
        <taxon>Pseudomonadati</taxon>
        <taxon>Pseudomonadota</taxon>
        <taxon>Alphaproteobacteria</taxon>
        <taxon>Maricaulales</taxon>
        <taxon>Maricaulaceae</taxon>
        <taxon>Maricaulis</taxon>
    </lineage>
</organism>
<evidence type="ECO:0000256" key="5">
    <source>
        <dbReference type="ARBA" id="ARBA00022603"/>
    </source>
</evidence>
<evidence type="ECO:0000256" key="7">
    <source>
        <dbReference type="ARBA" id="ARBA00022691"/>
    </source>
</evidence>
<comment type="subcellular location">
    <subcellularLocation>
        <location evidence="2">Membrane</location>
        <topology evidence="2">Multi-pass membrane protein</topology>
    </subcellularLocation>
</comment>
<dbReference type="PANTHER" id="PTHR31040">
    <property type="entry name" value="NURIM"/>
    <property type="match status" value="1"/>
</dbReference>
<keyword evidence="6" id="KW-0808">Transferase</keyword>
<accession>Q0ALH0</accession>
<comment type="function">
    <text evidence="1">Catalyzes the methylation of methanethiol (MeSH) to yield dimethylsulphide (DMS).</text>
</comment>
<dbReference type="RefSeq" id="WP_011644517.1">
    <property type="nucleotide sequence ID" value="NC_008347.1"/>
</dbReference>
<dbReference type="InterPro" id="IPR054700">
    <property type="entry name" value="MddA"/>
</dbReference>
<reference evidence="14 15" key="1">
    <citation type="submission" date="2006-08" db="EMBL/GenBank/DDBJ databases">
        <title>Complete sequence of Maricaulis maris MCS10.</title>
        <authorList>
            <consortium name="US DOE Joint Genome Institute"/>
            <person name="Copeland A."/>
            <person name="Lucas S."/>
            <person name="Lapidus A."/>
            <person name="Barry K."/>
            <person name="Detter J.C."/>
            <person name="Glavina del Rio T."/>
            <person name="Hammon N."/>
            <person name="Israni S."/>
            <person name="Dalin E."/>
            <person name="Tice H."/>
            <person name="Pitluck S."/>
            <person name="Saunders E."/>
            <person name="Brettin T."/>
            <person name="Bruce D."/>
            <person name="Han C."/>
            <person name="Tapia R."/>
            <person name="Gilna P."/>
            <person name="Schmutz J."/>
            <person name="Larimer F."/>
            <person name="Land M."/>
            <person name="Hauser L."/>
            <person name="Kyrpides N."/>
            <person name="Mikhailova N."/>
            <person name="Viollier P."/>
            <person name="Stephens C."/>
            <person name="Richardson P."/>
        </authorList>
    </citation>
    <scope>NUCLEOTIDE SEQUENCE [LARGE SCALE GENOMIC DNA]</scope>
    <source>
        <strain evidence="14 15">MCS10</strain>
    </source>
</reference>
<dbReference type="KEGG" id="mmr:Mmar10_2587"/>
<dbReference type="EC" id="2.1.1.334" evidence="4"/>
<proteinExistence type="inferred from homology"/>
<evidence type="ECO:0000256" key="9">
    <source>
        <dbReference type="ARBA" id="ARBA00022989"/>
    </source>
</evidence>
<feature type="transmembrane region" description="Helical" evidence="12">
    <location>
        <begin position="82"/>
        <end position="103"/>
    </location>
</feature>
<dbReference type="InterPro" id="IPR033580">
    <property type="entry name" value="Nurim-like"/>
</dbReference>
<dbReference type="OrthoDB" id="9789029at2"/>
<sequence>MGRAIGFVFGIAVYAFFFVVFLYSIGFVGNLLVPKTIDSGAAGPLAMAIIVNLALLSLFAVQHSVMARPAFKRAWTRLIPAYLERTIYVLLSSVVLAVIYAFWQPMPTVIWSVPDGLATYSLLALFWAGWLIVLVSTFLISHFDLFGLSQIFANLRQRPFKGAPFRKHLFYRLVRHPMMTGFMIAFWAAPVMTVGHLLFAVVTTAYMVIAVYRFEEKDLIAEIGDEYLEYRKEAGAFLPKLRRREPASQPGE</sequence>
<evidence type="ECO:0000256" key="2">
    <source>
        <dbReference type="ARBA" id="ARBA00004141"/>
    </source>
</evidence>
<keyword evidence="8 12" id="KW-0812">Transmembrane</keyword>
<keyword evidence="15" id="KW-1185">Reference proteome</keyword>
<evidence type="ECO:0000256" key="10">
    <source>
        <dbReference type="ARBA" id="ARBA00023136"/>
    </source>
</evidence>
<dbReference type="eggNOG" id="COG2020">
    <property type="taxonomic scope" value="Bacteria"/>
</dbReference>
<evidence type="ECO:0000256" key="1">
    <source>
        <dbReference type="ARBA" id="ARBA00002096"/>
    </source>
</evidence>
<gene>
    <name evidence="14" type="ordered locus">Mmar10_2587</name>
</gene>
<dbReference type="PANTHER" id="PTHR31040:SF1">
    <property type="entry name" value="NURIM"/>
    <property type="match status" value="1"/>
</dbReference>
<keyword evidence="5" id="KW-0489">Methyltransferase</keyword>
<evidence type="ECO:0000256" key="11">
    <source>
        <dbReference type="ARBA" id="ARBA00048134"/>
    </source>
</evidence>
<dbReference type="Proteomes" id="UP000001964">
    <property type="component" value="Chromosome"/>
</dbReference>
<evidence type="ECO:0000256" key="4">
    <source>
        <dbReference type="ARBA" id="ARBA00012149"/>
    </source>
</evidence>
<evidence type="ECO:0000256" key="12">
    <source>
        <dbReference type="SAM" id="Phobius"/>
    </source>
</evidence>
<dbReference type="GO" id="GO:0008168">
    <property type="term" value="F:methyltransferase activity"/>
    <property type="evidence" value="ECO:0007669"/>
    <property type="project" value="UniProtKB-KW"/>
</dbReference>
<dbReference type="InterPro" id="IPR009915">
    <property type="entry name" value="NnrU_dom"/>
</dbReference>
<protein>
    <recommendedName>
        <fullName evidence="4">methanethiol S-methyltransferase</fullName>
        <ecNumber evidence="4">2.1.1.334</ecNumber>
    </recommendedName>
</protein>